<dbReference type="Proteomes" id="UP000002166">
    <property type="component" value="Chromosome"/>
</dbReference>
<dbReference type="RefSeq" id="WP_012305111.1">
    <property type="nucleotide sequence ID" value="NC_010471.1"/>
</dbReference>
<dbReference type="HOGENOM" id="CLU_185203_0_0_9"/>
<evidence type="ECO:0000313" key="1">
    <source>
        <dbReference type="EMBL" id="ACA82484.1"/>
    </source>
</evidence>
<dbReference type="eggNOG" id="ENOG5032QFD">
    <property type="taxonomic scope" value="Bacteria"/>
</dbReference>
<dbReference type="AlphaFoldDB" id="B1MY82"/>
<proteinExistence type="predicted"/>
<evidence type="ECO:0000313" key="2">
    <source>
        <dbReference type="Proteomes" id="UP000002166"/>
    </source>
</evidence>
<sequence>MMKLSDFQDLTQFMSNKSLIFWQNNDQILAIGELQYLPDSPNICLETSKKAMTLSQLTARLQDMGRETQLYSPNLKPIYGFHLDLEKAVPKIILK</sequence>
<organism evidence="1 2">
    <name type="scientific">Leuconostoc citreum (strain KM20)</name>
    <dbReference type="NCBI Taxonomy" id="349519"/>
    <lineage>
        <taxon>Bacteria</taxon>
        <taxon>Bacillati</taxon>
        <taxon>Bacillota</taxon>
        <taxon>Bacilli</taxon>
        <taxon>Lactobacillales</taxon>
        <taxon>Lactobacillaceae</taxon>
        <taxon>Leuconostoc</taxon>
    </lineage>
</organism>
<reference evidence="1 2" key="1">
    <citation type="journal article" date="2008" name="J. Bacteriol.">
        <title>Complete genome sequence of Leuconostoc citreum KM20.</title>
        <authorList>
            <person name="Kim J.F."/>
            <person name="Jeong H."/>
            <person name="Lee J.-S."/>
            <person name="Choi S.-H."/>
            <person name="Ha M."/>
            <person name="Hur C.-G."/>
            <person name="Kim J.-S."/>
            <person name="Lee S."/>
            <person name="Park H.-S."/>
            <person name="Park Y.-H."/>
            <person name="Oh T.K."/>
        </authorList>
    </citation>
    <scope>NUCLEOTIDE SEQUENCE [LARGE SCALE GENOMIC DNA]</scope>
    <source>
        <strain evidence="1 2">KM20</strain>
    </source>
</reference>
<protein>
    <submittedName>
        <fullName evidence="1">Uncharacterized protein</fullName>
    </submittedName>
</protein>
<keyword evidence="2" id="KW-1185">Reference proteome</keyword>
<dbReference type="KEGG" id="lci:LCK_00651"/>
<gene>
    <name evidence="1" type="ordered locus">LCK_00651</name>
</gene>
<dbReference type="GeneID" id="61102416"/>
<accession>B1MY82</accession>
<name>B1MY82_LEUCK</name>
<dbReference type="EMBL" id="DQ489736">
    <property type="protein sequence ID" value="ACA82484.1"/>
    <property type="molecule type" value="Genomic_DNA"/>
</dbReference>